<evidence type="ECO:0000256" key="5">
    <source>
        <dbReference type="ARBA" id="ARBA00023136"/>
    </source>
</evidence>
<evidence type="ECO:0000256" key="2">
    <source>
        <dbReference type="ARBA" id="ARBA00022475"/>
    </source>
</evidence>
<keyword evidence="3" id="KW-0328">Glycosyltransferase</keyword>
<keyword evidence="5" id="KW-0472">Membrane</keyword>
<dbReference type="AlphaFoldDB" id="A0A7S6UGB7"/>
<dbReference type="GO" id="GO:0016757">
    <property type="term" value="F:glycosyltransferase activity"/>
    <property type="evidence" value="ECO:0007669"/>
    <property type="project" value="UniProtKB-KW"/>
</dbReference>
<name>A0A7S6UGB7_9GAMM</name>
<dbReference type="Pfam" id="PF00535">
    <property type="entry name" value="Glycos_transf_2"/>
    <property type="match status" value="1"/>
</dbReference>
<comment type="subcellular location">
    <subcellularLocation>
        <location evidence="1">Cell membrane</location>
    </subcellularLocation>
</comment>
<sequence>MADDPQLSFIVPAHNEQRLIAACLQAIHASARELRADYEIIVVDDASTDATAGIAGEHGASVVQVQHRQIAASRNSGGHAANGDWLFFIDADTLINPDYLAAALRALRGGASGGGAGVKLIGPTRLHERIGQWLMIHVFRLVGVTPGCSLFCTRAAFKAIGGFDERYYAGEDVAMGRALARHGRLVIVHEVVMTSARKLRTHSLGYQLRLLGRFLWRGRRMLHSRDELEMWYGDRRDEP</sequence>
<dbReference type="RefSeq" id="WP_193985592.1">
    <property type="nucleotide sequence ID" value="NZ_CP063656.1"/>
</dbReference>
<dbReference type="Gene3D" id="3.90.550.10">
    <property type="entry name" value="Spore Coat Polysaccharide Biosynthesis Protein SpsA, Chain A"/>
    <property type="match status" value="1"/>
</dbReference>
<accession>A0A7S6UGB7</accession>
<keyword evidence="2" id="KW-1003">Cell membrane</keyword>
<evidence type="ECO:0000259" key="6">
    <source>
        <dbReference type="Pfam" id="PF00535"/>
    </source>
</evidence>
<dbReference type="PANTHER" id="PTHR43646:SF2">
    <property type="entry name" value="GLYCOSYLTRANSFERASE 2-LIKE DOMAIN-CONTAINING PROTEIN"/>
    <property type="match status" value="1"/>
</dbReference>
<dbReference type="InterPro" id="IPR001173">
    <property type="entry name" value="Glyco_trans_2-like"/>
</dbReference>
<evidence type="ECO:0000313" key="7">
    <source>
        <dbReference type="EMBL" id="QOW19768.1"/>
    </source>
</evidence>
<evidence type="ECO:0000256" key="1">
    <source>
        <dbReference type="ARBA" id="ARBA00004236"/>
    </source>
</evidence>
<protein>
    <submittedName>
        <fullName evidence="7">Glycosyltransferase</fullName>
    </submittedName>
</protein>
<evidence type="ECO:0000256" key="3">
    <source>
        <dbReference type="ARBA" id="ARBA00022676"/>
    </source>
</evidence>
<dbReference type="EMBL" id="CP063656">
    <property type="protein sequence ID" value="QOW19768.1"/>
    <property type="molecule type" value="Genomic_DNA"/>
</dbReference>
<evidence type="ECO:0000313" key="8">
    <source>
        <dbReference type="Proteomes" id="UP000594059"/>
    </source>
</evidence>
<feature type="domain" description="Glycosyltransferase 2-like" evidence="6">
    <location>
        <begin position="8"/>
        <end position="111"/>
    </location>
</feature>
<keyword evidence="8" id="KW-1185">Reference proteome</keyword>
<dbReference type="PANTHER" id="PTHR43646">
    <property type="entry name" value="GLYCOSYLTRANSFERASE"/>
    <property type="match status" value="1"/>
</dbReference>
<gene>
    <name evidence="7" type="ORF">INQ41_01430</name>
</gene>
<evidence type="ECO:0000256" key="4">
    <source>
        <dbReference type="ARBA" id="ARBA00022679"/>
    </source>
</evidence>
<dbReference type="Proteomes" id="UP000594059">
    <property type="component" value="Chromosome"/>
</dbReference>
<dbReference type="GO" id="GO:0005886">
    <property type="term" value="C:plasma membrane"/>
    <property type="evidence" value="ECO:0007669"/>
    <property type="project" value="UniProtKB-SubCell"/>
</dbReference>
<dbReference type="InterPro" id="IPR029044">
    <property type="entry name" value="Nucleotide-diphossugar_trans"/>
</dbReference>
<proteinExistence type="predicted"/>
<organism evidence="7 8">
    <name type="scientific">Novilysobacter ciconiae</name>
    <dbReference type="NCBI Taxonomy" id="2781022"/>
    <lineage>
        <taxon>Bacteria</taxon>
        <taxon>Pseudomonadati</taxon>
        <taxon>Pseudomonadota</taxon>
        <taxon>Gammaproteobacteria</taxon>
        <taxon>Lysobacterales</taxon>
        <taxon>Lysobacteraceae</taxon>
        <taxon>Novilysobacter</taxon>
    </lineage>
</organism>
<keyword evidence="4 7" id="KW-0808">Transferase</keyword>
<reference evidence="7 8" key="1">
    <citation type="submission" date="2020-10" db="EMBL/GenBank/DDBJ databases">
        <title>complete genome sequencing of Lysobacter sp. H21R20.</title>
        <authorList>
            <person name="Bae J.-W."/>
            <person name="Lee S.-Y."/>
        </authorList>
    </citation>
    <scope>NUCLEOTIDE SEQUENCE [LARGE SCALE GENOMIC DNA]</scope>
    <source>
        <strain evidence="7 8">H21R20</strain>
    </source>
</reference>
<dbReference type="SUPFAM" id="SSF53448">
    <property type="entry name" value="Nucleotide-diphospho-sugar transferases"/>
    <property type="match status" value="1"/>
</dbReference>
<dbReference type="KEGG" id="lcic:INQ41_01430"/>